<feature type="transmembrane region" description="Helical" evidence="1">
    <location>
        <begin position="190"/>
        <end position="210"/>
    </location>
</feature>
<dbReference type="InterPro" id="IPR052155">
    <property type="entry name" value="Biofilm_reg_signaling"/>
</dbReference>
<dbReference type="SUPFAM" id="SSF55073">
    <property type="entry name" value="Nucleotide cyclase"/>
    <property type="match status" value="1"/>
</dbReference>
<dbReference type="Proteomes" id="UP000029839">
    <property type="component" value="Unassembled WGS sequence"/>
</dbReference>
<feature type="transmembrane region" description="Helical" evidence="1">
    <location>
        <begin position="241"/>
        <end position="261"/>
    </location>
</feature>
<dbReference type="AlphaFoldDB" id="A0A0A0BVX0"/>
<dbReference type="OrthoDB" id="23692at2"/>
<sequence length="597" mass="60552">MTRDTRGLTPLHVAVRYGTAFVVAVVVGRLSRGGAAEISLVLPAAGVAALWLARATTTRQALVFAGLQVALGAVLAPMTGAYAELGAVLTAGTTAGAGATVAVWRGLSGARPQLRTLAHGVHLVVASSVGSVVSALVGLVLAALAGPPTSAAVSGAVLLVAVRTGLGTFLVLAVAVAWSDARATRSAPEVLRRGAIDSLLTVAVFGGLFALADERVAAYGAVPLTVLLAVRRGVLGTAWHLAVASSATVGLMLAGIGPFSLSVGLSAALVAQGFLSVLSLVGMGLALLRSEQHTALEAAATTAARLRRTVDSALIAHLTVTVHGDGRVDVARANPAAAAFFGRPAEELVGRSLLDHVVPHHRLEALASLLAVGTGRAPSWSGELEYDLGGGAHRWALVSAAPMDGGDDLAPAARLCGASTLSLQLMDVTDRVEAQARLAHLATHDPLTDLANRALLTRAVEDALATSSTAVVLVDLDGFKQVNDALGHAAGDAVLVETARRLRSAARVGDTVARLGGDEFVVCSPGVETVEDAERIRERVRDALAGPWDVDGIPVAVGASVGVTLSAEHSTASVLLAASDAAMYEVKRGGRAAHLVH</sequence>
<comment type="caution">
    <text evidence="4">The sequence shown here is derived from an EMBL/GenBank/DDBJ whole genome shotgun (WGS) entry which is preliminary data.</text>
</comment>
<dbReference type="Gene3D" id="3.30.450.20">
    <property type="entry name" value="PAS domain"/>
    <property type="match status" value="1"/>
</dbReference>
<feature type="domain" description="GGDEF" evidence="3">
    <location>
        <begin position="467"/>
        <end position="597"/>
    </location>
</feature>
<feature type="transmembrane region" description="Helical" evidence="1">
    <location>
        <begin position="60"/>
        <end position="79"/>
    </location>
</feature>
<evidence type="ECO:0000313" key="4">
    <source>
        <dbReference type="EMBL" id="KGM11279.1"/>
    </source>
</evidence>
<dbReference type="NCBIfam" id="TIGR00229">
    <property type="entry name" value="sensory_box"/>
    <property type="match status" value="1"/>
</dbReference>
<feature type="transmembrane region" description="Helical" evidence="1">
    <location>
        <begin position="216"/>
        <end position="234"/>
    </location>
</feature>
<protein>
    <recommendedName>
        <fullName evidence="6">Diguanylate cyclase</fullName>
    </recommendedName>
</protein>
<feature type="transmembrane region" description="Helical" evidence="1">
    <location>
        <begin position="7"/>
        <end position="28"/>
    </location>
</feature>
<dbReference type="Pfam" id="PF13426">
    <property type="entry name" value="PAS_9"/>
    <property type="match status" value="1"/>
</dbReference>
<evidence type="ECO:0000313" key="5">
    <source>
        <dbReference type="Proteomes" id="UP000029839"/>
    </source>
</evidence>
<organism evidence="4 5">
    <name type="scientific">Cellulomonas carbonis T26</name>
    <dbReference type="NCBI Taxonomy" id="947969"/>
    <lineage>
        <taxon>Bacteria</taxon>
        <taxon>Bacillati</taxon>
        <taxon>Actinomycetota</taxon>
        <taxon>Actinomycetes</taxon>
        <taxon>Micrococcales</taxon>
        <taxon>Cellulomonadaceae</taxon>
        <taxon>Cellulomonas</taxon>
    </lineage>
</organism>
<evidence type="ECO:0000259" key="2">
    <source>
        <dbReference type="PROSITE" id="PS50112"/>
    </source>
</evidence>
<dbReference type="PANTHER" id="PTHR44757">
    <property type="entry name" value="DIGUANYLATE CYCLASE DGCP"/>
    <property type="match status" value="1"/>
</dbReference>
<keyword evidence="1" id="KW-1133">Transmembrane helix</keyword>
<reference evidence="4 5" key="1">
    <citation type="submission" date="2013-08" db="EMBL/GenBank/DDBJ databases">
        <title>Genome sequencing of Cellulomonas carbonis T26.</title>
        <authorList>
            <person name="Chen F."/>
            <person name="Li Y."/>
            <person name="Wang G."/>
        </authorList>
    </citation>
    <scope>NUCLEOTIDE SEQUENCE [LARGE SCALE GENOMIC DNA]</scope>
    <source>
        <strain evidence="4 5">T26</strain>
    </source>
</reference>
<feature type="transmembrane region" description="Helical" evidence="1">
    <location>
        <begin position="151"/>
        <end position="178"/>
    </location>
</feature>
<dbReference type="Pfam" id="PF00990">
    <property type="entry name" value="GGDEF"/>
    <property type="match status" value="1"/>
</dbReference>
<dbReference type="Gene3D" id="3.30.70.270">
    <property type="match status" value="1"/>
</dbReference>
<dbReference type="PROSITE" id="PS50887">
    <property type="entry name" value="GGDEF"/>
    <property type="match status" value="1"/>
</dbReference>
<feature type="transmembrane region" description="Helical" evidence="1">
    <location>
        <begin position="85"/>
        <end position="104"/>
    </location>
</feature>
<name>A0A0A0BVX0_9CELL</name>
<dbReference type="CDD" id="cd01949">
    <property type="entry name" value="GGDEF"/>
    <property type="match status" value="1"/>
</dbReference>
<dbReference type="SMART" id="SM00267">
    <property type="entry name" value="GGDEF"/>
    <property type="match status" value="1"/>
</dbReference>
<keyword evidence="5" id="KW-1185">Reference proteome</keyword>
<evidence type="ECO:0000256" key="1">
    <source>
        <dbReference type="SAM" id="Phobius"/>
    </source>
</evidence>
<dbReference type="PROSITE" id="PS50112">
    <property type="entry name" value="PAS"/>
    <property type="match status" value="1"/>
</dbReference>
<keyword evidence="1" id="KW-0812">Transmembrane</keyword>
<feature type="transmembrane region" description="Helical" evidence="1">
    <location>
        <begin position="116"/>
        <end position="145"/>
    </location>
</feature>
<keyword evidence="1" id="KW-0472">Membrane</keyword>
<gene>
    <name evidence="4" type="ORF">N868_11345</name>
</gene>
<feature type="domain" description="PAS" evidence="2">
    <location>
        <begin position="302"/>
        <end position="362"/>
    </location>
</feature>
<proteinExistence type="predicted"/>
<dbReference type="InterPro" id="IPR043128">
    <property type="entry name" value="Rev_trsase/Diguanyl_cyclase"/>
</dbReference>
<dbReference type="EMBL" id="AXCY01000026">
    <property type="protein sequence ID" value="KGM11279.1"/>
    <property type="molecule type" value="Genomic_DNA"/>
</dbReference>
<dbReference type="SUPFAM" id="SSF55785">
    <property type="entry name" value="PYP-like sensor domain (PAS domain)"/>
    <property type="match status" value="1"/>
</dbReference>
<dbReference type="PANTHER" id="PTHR44757:SF2">
    <property type="entry name" value="BIOFILM ARCHITECTURE MAINTENANCE PROTEIN MBAA"/>
    <property type="match status" value="1"/>
</dbReference>
<dbReference type="CDD" id="cd00130">
    <property type="entry name" value="PAS"/>
    <property type="match status" value="1"/>
</dbReference>
<dbReference type="InterPro" id="IPR035965">
    <property type="entry name" value="PAS-like_dom_sf"/>
</dbReference>
<reference evidence="4 5" key="2">
    <citation type="journal article" date="2015" name="Stand. Genomic Sci.">
        <title>Draft genome sequence of Cellulomonas carbonis T26(T) and comparative analysis of six Cellulomonas genomes.</title>
        <authorList>
            <person name="Zhuang W."/>
            <person name="Zhang S."/>
            <person name="Xia X."/>
            <person name="Wang G."/>
        </authorList>
    </citation>
    <scope>NUCLEOTIDE SEQUENCE [LARGE SCALE GENOMIC DNA]</scope>
    <source>
        <strain evidence="4 5">T26</strain>
    </source>
</reference>
<evidence type="ECO:0000259" key="3">
    <source>
        <dbReference type="PROSITE" id="PS50887"/>
    </source>
</evidence>
<dbReference type="InterPro" id="IPR000014">
    <property type="entry name" value="PAS"/>
</dbReference>
<accession>A0A0A0BVX0</accession>
<dbReference type="RefSeq" id="WP_043605183.1">
    <property type="nucleotide sequence ID" value="NZ_AXCY01000026.1"/>
</dbReference>
<evidence type="ECO:0008006" key="6">
    <source>
        <dbReference type="Google" id="ProtNLM"/>
    </source>
</evidence>
<dbReference type="InterPro" id="IPR000160">
    <property type="entry name" value="GGDEF_dom"/>
</dbReference>
<dbReference type="InterPro" id="IPR029787">
    <property type="entry name" value="Nucleotide_cyclase"/>
</dbReference>
<feature type="transmembrane region" description="Helical" evidence="1">
    <location>
        <begin position="34"/>
        <end position="53"/>
    </location>
</feature>
<dbReference type="NCBIfam" id="TIGR00254">
    <property type="entry name" value="GGDEF"/>
    <property type="match status" value="1"/>
</dbReference>